<feature type="transmembrane region" description="Helical" evidence="9">
    <location>
        <begin position="41"/>
        <end position="60"/>
    </location>
</feature>
<dbReference type="HOGENOM" id="CLU_000445_20_1_11"/>
<dbReference type="PROSITE" id="PS51257">
    <property type="entry name" value="PROKAR_LIPOPROTEIN"/>
    <property type="match status" value="1"/>
</dbReference>
<protein>
    <recommendedName>
        <fullName evidence="2">histidine kinase</fullName>
        <ecNumber evidence="2">2.7.13.3</ecNumber>
    </recommendedName>
</protein>
<dbReference type="GO" id="GO:0000155">
    <property type="term" value="F:phosphorelay sensor kinase activity"/>
    <property type="evidence" value="ECO:0007669"/>
    <property type="project" value="InterPro"/>
</dbReference>
<evidence type="ECO:0000256" key="7">
    <source>
        <dbReference type="ARBA" id="ARBA00022840"/>
    </source>
</evidence>
<dbReference type="Proteomes" id="UP000028492">
    <property type="component" value="Chromosome"/>
</dbReference>
<dbReference type="InterPro" id="IPR011712">
    <property type="entry name" value="Sig_transdc_His_kin_sub3_dim/P"/>
</dbReference>
<dbReference type="EMBL" id="CP008953">
    <property type="protein sequence ID" value="AIG73785.1"/>
    <property type="molecule type" value="Genomic_DNA"/>
</dbReference>
<reference evidence="11 12" key="1">
    <citation type="journal article" date="2014" name="J. Biotechnol.">
        <title>Complete genome sequence of the actinobacterium Amycolatopsis japonica MG417-CF17(T) (=DSM 44213T) producing (S,S)-N,N'-ethylenediaminedisuccinic acid.</title>
        <authorList>
            <person name="Stegmann E."/>
            <person name="Albersmeier A."/>
            <person name="Spohn M."/>
            <person name="Gert H."/>
            <person name="Weber T."/>
            <person name="Wohlleben W."/>
            <person name="Kalinowski J."/>
            <person name="Ruckert C."/>
        </authorList>
    </citation>
    <scope>NUCLEOTIDE SEQUENCE [LARGE SCALE GENOMIC DNA]</scope>
    <source>
        <strain evidence="12">MG417-CF17 (DSM 44213)</strain>
    </source>
</reference>
<dbReference type="KEGG" id="aja:AJAP_04315"/>
<dbReference type="Gene3D" id="3.30.565.10">
    <property type="entry name" value="Histidine kinase-like ATPase, C-terminal domain"/>
    <property type="match status" value="1"/>
</dbReference>
<keyword evidence="5" id="KW-0547">Nucleotide-binding</keyword>
<keyword evidence="9" id="KW-0472">Membrane</keyword>
<dbReference type="PANTHER" id="PTHR24421">
    <property type="entry name" value="NITRATE/NITRITE SENSOR PROTEIN NARX-RELATED"/>
    <property type="match status" value="1"/>
</dbReference>
<evidence type="ECO:0000256" key="4">
    <source>
        <dbReference type="ARBA" id="ARBA00022679"/>
    </source>
</evidence>
<evidence type="ECO:0000256" key="1">
    <source>
        <dbReference type="ARBA" id="ARBA00000085"/>
    </source>
</evidence>
<dbReference type="GO" id="GO:0005524">
    <property type="term" value="F:ATP binding"/>
    <property type="evidence" value="ECO:0007669"/>
    <property type="project" value="UniProtKB-KW"/>
</dbReference>
<dbReference type="SUPFAM" id="SSF55874">
    <property type="entry name" value="ATPase domain of HSP90 chaperone/DNA topoisomerase II/histidine kinase"/>
    <property type="match status" value="1"/>
</dbReference>
<sequence length="399" mass="41953">MARRVLGVVLTVVAVAACVISSIFVFSAQGYLPATQSFDPTWWSTLGFLTGIAAAVMLCWRHKWPELVLGIALVPPLCFRSDALAALVALAALAARRRDRVLWSGSVLVYVATAWALFGDANRHPDVTVAGQIVGKQFSAVQLMGTLTVAVVMTAVPLTVGVVRGMQDTLAIREAKEEELRAEMTRRAERTRIAREMHDVLGHRLSLLSLQAGALEVSKGPATTEAAKTVRTTARQSLEDLRQVIGVLRDGQGFGENSENGIHPEPPQPTLADIPELVANARRAGLGVNVTILLDDAGGAPALLGTTAYRIVQESMTNILKHAPGATADVSVRGGPGNGLTVEVVNPLPAIAAAGKPPGAGAGLAGIGERVTLIGGNVSAGPTEERTFAVRAWLPWGHH</sequence>
<dbReference type="GO" id="GO:0046983">
    <property type="term" value="F:protein dimerization activity"/>
    <property type="evidence" value="ECO:0007669"/>
    <property type="project" value="InterPro"/>
</dbReference>
<keyword evidence="9" id="KW-1133">Transmembrane helix</keyword>
<keyword evidence="12" id="KW-1185">Reference proteome</keyword>
<feature type="transmembrane region" description="Helical" evidence="9">
    <location>
        <begin position="140"/>
        <end position="163"/>
    </location>
</feature>
<organism evidence="11 12">
    <name type="scientific">Amycolatopsis japonica</name>
    <dbReference type="NCBI Taxonomy" id="208439"/>
    <lineage>
        <taxon>Bacteria</taxon>
        <taxon>Bacillati</taxon>
        <taxon>Actinomycetota</taxon>
        <taxon>Actinomycetes</taxon>
        <taxon>Pseudonocardiales</taxon>
        <taxon>Pseudonocardiaceae</taxon>
        <taxon>Amycolatopsis</taxon>
        <taxon>Amycolatopsis japonica group</taxon>
    </lineage>
</organism>
<dbReference type="InterPro" id="IPR036890">
    <property type="entry name" value="HATPase_C_sf"/>
</dbReference>
<dbReference type="AlphaFoldDB" id="A0A075UUD5"/>
<evidence type="ECO:0000256" key="6">
    <source>
        <dbReference type="ARBA" id="ARBA00022777"/>
    </source>
</evidence>
<keyword evidence="7" id="KW-0067">ATP-binding</keyword>
<dbReference type="EC" id="2.7.13.3" evidence="2"/>
<keyword evidence="3" id="KW-0597">Phosphoprotein</keyword>
<evidence type="ECO:0000313" key="12">
    <source>
        <dbReference type="Proteomes" id="UP000028492"/>
    </source>
</evidence>
<dbReference type="PANTHER" id="PTHR24421:SF10">
    <property type="entry name" value="NITRATE_NITRITE SENSOR PROTEIN NARQ"/>
    <property type="match status" value="1"/>
</dbReference>
<evidence type="ECO:0000313" key="11">
    <source>
        <dbReference type="EMBL" id="AIG73785.1"/>
    </source>
</evidence>
<evidence type="ECO:0000259" key="10">
    <source>
        <dbReference type="Pfam" id="PF07730"/>
    </source>
</evidence>
<dbReference type="Gene3D" id="1.20.5.1930">
    <property type="match status" value="1"/>
</dbReference>
<feature type="domain" description="Signal transduction histidine kinase subgroup 3 dimerisation and phosphoacceptor" evidence="10">
    <location>
        <begin position="189"/>
        <end position="251"/>
    </location>
</feature>
<evidence type="ECO:0000256" key="5">
    <source>
        <dbReference type="ARBA" id="ARBA00022741"/>
    </source>
</evidence>
<feature type="transmembrane region" description="Helical" evidence="9">
    <location>
        <begin position="7"/>
        <end position="29"/>
    </location>
</feature>
<dbReference type="GO" id="GO:0016020">
    <property type="term" value="C:membrane"/>
    <property type="evidence" value="ECO:0007669"/>
    <property type="project" value="InterPro"/>
</dbReference>
<evidence type="ECO:0000256" key="8">
    <source>
        <dbReference type="ARBA" id="ARBA00023012"/>
    </source>
</evidence>
<dbReference type="InterPro" id="IPR050482">
    <property type="entry name" value="Sensor_HK_TwoCompSys"/>
</dbReference>
<evidence type="ECO:0000256" key="2">
    <source>
        <dbReference type="ARBA" id="ARBA00012438"/>
    </source>
</evidence>
<dbReference type="STRING" id="208439.AJAP_04315"/>
<evidence type="ECO:0000256" key="3">
    <source>
        <dbReference type="ARBA" id="ARBA00022553"/>
    </source>
</evidence>
<proteinExistence type="predicted"/>
<keyword evidence="4" id="KW-0808">Transferase</keyword>
<keyword evidence="6" id="KW-0418">Kinase</keyword>
<gene>
    <name evidence="11" type="ORF">AJAP_04315</name>
</gene>
<keyword evidence="8" id="KW-0902">Two-component regulatory system</keyword>
<evidence type="ECO:0000256" key="9">
    <source>
        <dbReference type="SAM" id="Phobius"/>
    </source>
</evidence>
<dbReference type="RefSeq" id="WP_174491995.1">
    <property type="nucleotide sequence ID" value="NZ_CP008953.1"/>
</dbReference>
<name>A0A075UUD5_9PSEU</name>
<comment type="catalytic activity">
    <reaction evidence="1">
        <text>ATP + protein L-histidine = ADP + protein N-phospho-L-histidine.</text>
        <dbReference type="EC" id="2.7.13.3"/>
    </reaction>
</comment>
<feature type="transmembrane region" description="Helical" evidence="9">
    <location>
        <begin position="101"/>
        <end position="119"/>
    </location>
</feature>
<dbReference type="eggNOG" id="COG4585">
    <property type="taxonomic scope" value="Bacteria"/>
</dbReference>
<dbReference type="Pfam" id="PF07730">
    <property type="entry name" value="HisKA_3"/>
    <property type="match status" value="1"/>
</dbReference>
<accession>A0A075UUD5</accession>
<keyword evidence="9" id="KW-0812">Transmembrane</keyword>
<dbReference type="CDD" id="cd16917">
    <property type="entry name" value="HATPase_UhpB-NarQ-NarX-like"/>
    <property type="match status" value="1"/>
</dbReference>